<evidence type="ECO:0000256" key="2">
    <source>
        <dbReference type="ARBA" id="ARBA00009749"/>
    </source>
</evidence>
<evidence type="ECO:0000259" key="10">
    <source>
        <dbReference type="PROSITE" id="PS51371"/>
    </source>
</evidence>
<dbReference type="EMBL" id="LSCV01000002">
    <property type="protein sequence ID" value="KXB42560.1"/>
    <property type="molecule type" value="Genomic_DNA"/>
</dbReference>
<dbReference type="InterPro" id="IPR006668">
    <property type="entry name" value="Mg_transptr_MgtE_intracell_dom"/>
</dbReference>
<dbReference type="InterPro" id="IPR046342">
    <property type="entry name" value="CBS_dom_sf"/>
</dbReference>
<feature type="transmembrane region" description="Helical" evidence="9">
    <location>
        <begin position="314"/>
        <end position="343"/>
    </location>
</feature>
<proteinExistence type="inferred from homology"/>
<feature type="transmembrane region" description="Helical" evidence="9">
    <location>
        <begin position="397"/>
        <end position="423"/>
    </location>
</feature>
<evidence type="ECO:0000256" key="6">
    <source>
        <dbReference type="ARBA" id="ARBA00022989"/>
    </source>
</evidence>
<reference evidence="12" key="1">
    <citation type="submission" date="2016-01" db="EMBL/GenBank/DDBJ databases">
        <authorList>
            <person name="Mitreva M."/>
            <person name="Pepin K.H."/>
            <person name="Mihindukulasuriya K.A."/>
            <person name="Fulton R."/>
            <person name="Fronick C."/>
            <person name="O'Laughlin M."/>
            <person name="Miner T."/>
            <person name="Herter B."/>
            <person name="Rosa B.A."/>
            <person name="Cordes M."/>
            <person name="Tomlinson C."/>
            <person name="Wollam A."/>
            <person name="Palsikar V.B."/>
            <person name="Mardis E.R."/>
            <person name="Wilson R.K."/>
        </authorList>
    </citation>
    <scope>NUCLEOTIDE SEQUENCE [LARGE SCALE GENOMIC DNA]</scope>
    <source>
        <strain evidence="12">KA00274</strain>
    </source>
</reference>
<evidence type="ECO:0000256" key="5">
    <source>
        <dbReference type="ARBA" id="ARBA00022842"/>
    </source>
</evidence>
<dbReference type="PROSITE" id="PS51371">
    <property type="entry name" value="CBS"/>
    <property type="match status" value="2"/>
</dbReference>
<dbReference type="Proteomes" id="UP000070080">
    <property type="component" value="Unassembled WGS sequence"/>
</dbReference>
<dbReference type="STRING" id="1497955.HMPREF1872_00246"/>
<dbReference type="CDD" id="cd04606">
    <property type="entry name" value="CBS_pair_Mg_transporter"/>
    <property type="match status" value="1"/>
</dbReference>
<evidence type="ECO:0000256" key="7">
    <source>
        <dbReference type="ARBA" id="ARBA00023136"/>
    </source>
</evidence>
<organism evidence="11 12">
    <name type="scientific">Amygdalobacter nucleatus</name>
    <dbReference type="NCBI Taxonomy" id="3029274"/>
    <lineage>
        <taxon>Bacteria</taxon>
        <taxon>Bacillati</taxon>
        <taxon>Bacillota</taxon>
        <taxon>Clostridia</taxon>
        <taxon>Eubacteriales</taxon>
        <taxon>Oscillospiraceae</taxon>
        <taxon>Amygdalobacter</taxon>
    </lineage>
</organism>
<keyword evidence="6 9" id="KW-1133">Transmembrane helix</keyword>
<feature type="transmembrane region" description="Helical" evidence="9">
    <location>
        <begin position="287"/>
        <end position="307"/>
    </location>
</feature>
<dbReference type="NCBIfam" id="TIGR00400">
    <property type="entry name" value="mgtE"/>
    <property type="match status" value="1"/>
</dbReference>
<dbReference type="SMART" id="SM00924">
    <property type="entry name" value="MgtE_N"/>
    <property type="match status" value="1"/>
</dbReference>
<comment type="subcellular location">
    <subcellularLocation>
        <location evidence="9">Cell membrane</location>
        <topology evidence="9">Multi-pass membrane protein</topology>
    </subcellularLocation>
    <subcellularLocation>
        <location evidence="1">Membrane</location>
        <topology evidence="1">Multi-pass membrane protein</topology>
    </subcellularLocation>
</comment>
<keyword evidence="12" id="KW-1185">Reference proteome</keyword>
<feature type="domain" description="CBS" evidence="10">
    <location>
        <begin position="141"/>
        <end position="203"/>
    </location>
</feature>
<evidence type="ECO:0000313" key="12">
    <source>
        <dbReference type="Proteomes" id="UP000070080"/>
    </source>
</evidence>
<comment type="caution">
    <text evidence="11">The sequence shown here is derived from an EMBL/GenBank/DDBJ whole genome shotgun (WGS) entry which is preliminary data.</text>
</comment>
<keyword evidence="5 9" id="KW-0460">Magnesium</keyword>
<comment type="function">
    <text evidence="9">Acts as a magnesium transporter.</text>
</comment>
<comment type="similarity">
    <text evidence="2 9">Belongs to the SLC41A transporter family.</text>
</comment>
<evidence type="ECO:0000313" key="11">
    <source>
        <dbReference type="EMBL" id="KXB42560.1"/>
    </source>
</evidence>
<dbReference type="SUPFAM" id="SSF161093">
    <property type="entry name" value="MgtE membrane domain-like"/>
    <property type="match status" value="1"/>
</dbReference>
<evidence type="ECO:0000256" key="8">
    <source>
        <dbReference type="PROSITE-ProRule" id="PRU00703"/>
    </source>
</evidence>
<dbReference type="Gene3D" id="3.10.580.10">
    <property type="entry name" value="CBS-domain"/>
    <property type="match status" value="1"/>
</dbReference>
<evidence type="ECO:0000256" key="3">
    <source>
        <dbReference type="ARBA" id="ARBA00022448"/>
    </source>
</evidence>
<dbReference type="Gene3D" id="1.10.357.20">
    <property type="entry name" value="SLC41 divalent cation transporters, integral membrane domain"/>
    <property type="match status" value="1"/>
</dbReference>
<accession>A0A133YHA1</accession>
<dbReference type="SUPFAM" id="SSF158791">
    <property type="entry name" value="MgtE N-terminal domain-like"/>
    <property type="match status" value="1"/>
</dbReference>
<sequence length="463" mass="51358">MNNEKLTDNVSYDNILEIIRSDLPLIEIRHRLDDFHDRDIADVLQDLNDEEREELFKALGIERFSDVFSYLEDGAEEIQHMPLADAAEILANMDSDDAVDILDKIEDSSVREKLVAMMGDKASKNVKLISSYEEDTIGNMMTTNYILIQNDLSVKAAMRQLISQAEDNDNVSTIYVKDKDGKYYGAIDLRNLIRARENTVLESIIQCNYPFLRVDENITECIEDIKDYSEDSIPVLNQKDEIVGVITAQDVIEAVDDEMSEDYAKLAGLTAEEEDHQPIFKSAMQRLPWLILLLFLGMGVSGVVGIFEKIVMKLAIIVSFQSLVLDMAGNVGTQSLAVTIRILMDKDISGKEKLLFMLKELEIGAINGLILGGMALFAVTVYLCLFKGYLFAAAASIAACVGISLCIAMLVSGLIGALIPIFFDKIHVDPAVASGPLITTINDLVAVITYYGLAAIFLLEHVF</sequence>
<feature type="domain" description="CBS" evidence="10">
    <location>
        <begin position="204"/>
        <end position="261"/>
    </location>
</feature>
<dbReference type="PATRIC" id="fig|1497955.3.peg.231"/>
<feature type="transmembrane region" description="Helical" evidence="9">
    <location>
        <begin position="363"/>
        <end position="385"/>
    </location>
</feature>
<dbReference type="PANTHER" id="PTHR43773">
    <property type="entry name" value="MAGNESIUM TRANSPORTER MGTE"/>
    <property type="match status" value="1"/>
</dbReference>
<evidence type="ECO:0000256" key="9">
    <source>
        <dbReference type="RuleBase" id="RU362011"/>
    </source>
</evidence>
<keyword evidence="8" id="KW-0129">CBS domain</keyword>
<dbReference type="InterPro" id="IPR006667">
    <property type="entry name" value="SLC41_membr_dom"/>
</dbReference>
<evidence type="ECO:0000256" key="4">
    <source>
        <dbReference type="ARBA" id="ARBA00022692"/>
    </source>
</evidence>
<dbReference type="AlphaFoldDB" id="A0A133YHA1"/>
<dbReference type="SUPFAM" id="SSF54631">
    <property type="entry name" value="CBS-domain pair"/>
    <property type="match status" value="1"/>
</dbReference>
<dbReference type="GO" id="GO:0015095">
    <property type="term" value="F:magnesium ion transmembrane transporter activity"/>
    <property type="evidence" value="ECO:0007669"/>
    <property type="project" value="UniProtKB-UniRule"/>
</dbReference>
<protein>
    <recommendedName>
        <fullName evidence="9">Magnesium transporter MgtE</fullName>
    </recommendedName>
</protein>
<dbReference type="InterPro" id="IPR000644">
    <property type="entry name" value="CBS_dom"/>
</dbReference>
<name>A0A133YHA1_9FIRM</name>
<keyword evidence="9" id="KW-1003">Cell membrane</keyword>
<keyword evidence="4 9" id="KW-0812">Transmembrane</keyword>
<dbReference type="Pfam" id="PF03448">
    <property type="entry name" value="MgtE_N"/>
    <property type="match status" value="1"/>
</dbReference>
<dbReference type="Gene3D" id="1.25.60.10">
    <property type="entry name" value="MgtE N-terminal domain-like"/>
    <property type="match status" value="1"/>
</dbReference>
<dbReference type="PANTHER" id="PTHR43773:SF1">
    <property type="entry name" value="MAGNESIUM TRANSPORTER MGTE"/>
    <property type="match status" value="1"/>
</dbReference>
<dbReference type="Pfam" id="PF01769">
    <property type="entry name" value="MgtE"/>
    <property type="match status" value="1"/>
</dbReference>
<dbReference type="GO" id="GO:0005886">
    <property type="term" value="C:plasma membrane"/>
    <property type="evidence" value="ECO:0007669"/>
    <property type="project" value="UniProtKB-SubCell"/>
</dbReference>
<dbReference type="GO" id="GO:0046872">
    <property type="term" value="F:metal ion binding"/>
    <property type="evidence" value="ECO:0007669"/>
    <property type="project" value="UniProtKB-KW"/>
</dbReference>
<dbReference type="Pfam" id="PF00571">
    <property type="entry name" value="CBS"/>
    <property type="match status" value="2"/>
</dbReference>
<comment type="subunit">
    <text evidence="9">Homodimer.</text>
</comment>
<dbReference type="InterPro" id="IPR038076">
    <property type="entry name" value="MgtE_N_sf"/>
</dbReference>
<dbReference type="RefSeq" id="WP_066712701.1">
    <property type="nucleotide sequence ID" value="NZ_JARFNM010000001.1"/>
</dbReference>
<dbReference type="InterPro" id="IPR006669">
    <property type="entry name" value="MgtE_transporter"/>
</dbReference>
<feature type="transmembrane region" description="Helical" evidence="9">
    <location>
        <begin position="435"/>
        <end position="459"/>
    </location>
</feature>
<keyword evidence="3 9" id="KW-0813">Transport</keyword>
<keyword evidence="7 9" id="KW-0472">Membrane</keyword>
<dbReference type="InterPro" id="IPR036739">
    <property type="entry name" value="SLC41_membr_dom_sf"/>
</dbReference>
<evidence type="ECO:0000256" key="1">
    <source>
        <dbReference type="ARBA" id="ARBA00004141"/>
    </source>
</evidence>
<gene>
    <name evidence="11" type="ORF">HMPREF1872_00246</name>
</gene>
<keyword evidence="9" id="KW-0479">Metal-binding</keyword>
<dbReference type="OrthoDB" id="9790355at2"/>